<dbReference type="RefSeq" id="WP_009455503.1">
    <property type="nucleotide sequence ID" value="NZ_NMQA01000054.1"/>
</dbReference>
<feature type="transmembrane region" description="Helical" evidence="8">
    <location>
        <begin position="304"/>
        <end position="327"/>
    </location>
</feature>
<evidence type="ECO:0000256" key="6">
    <source>
        <dbReference type="ARBA" id="ARBA00022989"/>
    </source>
</evidence>
<dbReference type="InterPro" id="IPR037294">
    <property type="entry name" value="ABC_BtuC-like"/>
</dbReference>
<proteinExistence type="inferred from homology"/>
<dbReference type="InterPro" id="IPR000522">
    <property type="entry name" value="ABC_transptr_permease_BtuC"/>
</dbReference>
<feature type="transmembrane region" description="Helical" evidence="8">
    <location>
        <begin position="96"/>
        <end position="117"/>
    </location>
</feature>
<evidence type="ECO:0000256" key="1">
    <source>
        <dbReference type="ARBA" id="ARBA00004651"/>
    </source>
</evidence>
<accession>A0A2N6KJW8</accession>
<feature type="transmembrane region" description="Helical" evidence="8">
    <location>
        <begin position="200"/>
        <end position="219"/>
    </location>
</feature>
<dbReference type="PANTHER" id="PTHR30472">
    <property type="entry name" value="FERRIC ENTEROBACTIN TRANSPORT SYSTEM PERMEASE PROTEIN"/>
    <property type="match status" value="1"/>
</dbReference>
<comment type="caution">
    <text evidence="9">The sequence shown here is derived from an EMBL/GenBank/DDBJ whole genome shotgun (WGS) entry which is preliminary data.</text>
</comment>
<dbReference type="AlphaFoldDB" id="A0A2N6KJW8"/>
<gene>
    <name evidence="9" type="ORF">CEN50_05170</name>
</gene>
<feature type="transmembrane region" description="Helical" evidence="8">
    <location>
        <begin position="279"/>
        <end position="297"/>
    </location>
</feature>
<feature type="transmembrane region" description="Helical" evidence="8">
    <location>
        <begin position="240"/>
        <end position="267"/>
    </location>
</feature>
<keyword evidence="3" id="KW-0813">Transport</keyword>
<feature type="transmembrane region" description="Helical" evidence="8">
    <location>
        <begin position="123"/>
        <end position="140"/>
    </location>
</feature>
<dbReference type="Proteomes" id="UP000235025">
    <property type="component" value="Unassembled WGS sequence"/>
</dbReference>
<dbReference type="GeneID" id="35798412"/>
<dbReference type="EMBL" id="NMQA01000054">
    <property type="protein sequence ID" value="PLZ99915.1"/>
    <property type="molecule type" value="Genomic_DNA"/>
</dbReference>
<name>A0A2N6KJW8_9CYAN</name>
<dbReference type="CDD" id="cd06550">
    <property type="entry name" value="TM_ABC_iron-siderophores_like"/>
    <property type="match status" value="1"/>
</dbReference>
<dbReference type="Gene3D" id="1.10.3470.10">
    <property type="entry name" value="ABC transporter involved in vitamin B12 uptake, BtuC"/>
    <property type="match status" value="1"/>
</dbReference>
<keyword evidence="5 8" id="KW-0812">Transmembrane</keyword>
<keyword evidence="4" id="KW-1003">Cell membrane</keyword>
<dbReference type="SUPFAM" id="SSF81345">
    <property type="entry name" value="ABC transporter involved in vitamin B12 uptake, BtuC"/>
    <property type="match status" value="1"/>
</dbReference>
<dbReference type="FunFam" id="1.10.3470.10:FF:000001">
    <property type="entry name" value="Vitamin B12 ABC transporter permease BtuC"/>
    <property type="match status" value="1"/>
</dbReference>
<feature type="transmembrane region" description="Helical" evidence="8">
    <location>
        <begin position="152"/>
        <end position="173"/>
    </location>
</feature>
<feature type="transmembrane region" description="Helical" evidence="8">
    <location>
        <begin position="12"/>
        <end position="44"/>
    </location>
</feature>
<organism evidence="9 10">
    <name type="scientific">Fischerella thermalis CCMEE 5268</name>
    <dbReference type="NCBI Taxonomy" id="2019662"/>
    <lineage>
        <taxon>Bacteria</taxon>
        <taxon>Bacillati</taxon>
        <taxon>Cyanobacteriota</taxon>
        <taxon>Cyanophyceae</taxon>
        <taxon>Nostocales</taxon>
        <taxon>Hapalosiphonaceae</taxon>
        <taxon>Fischerella</taxon>
    </lineage>
</organism>
<dbReference type="GO" id="GO:0022857">
    <property type="term" value="F:transmembrane transporter activity"/>
    <property type="evidence" value="ECO:0007669"/>
    <property type="project" value="InterPro"/>
</dbReference>
<protein>
    <submittedName>
        <fullName evidence="9">Iron ABC transporter permease</fullName>
    </submittedName>
</protein>
<evidence type="ECO:0000256" key="2">
    <source>
        <dbReference type="ARBA" id="ARBA00007935"/>
    </source>
</evidence>
<keyword evidence="7 8" id="KW-0472">Membrane</keyword>
<evidence type="ECO:0000256" key="8">
    <source>
        <dbReference type="SAM" id="Phobius"/>
    </source>
</evidence>
<dbReference type="GO" id="GO:0005886">
    <property type="term" value="C:plasma membrane"/>
    <property type="evidence" value="ECO:0007669"/>
    <property type="project" value="UniProtKB-SubCell"/>
</dbReference>
<dbReference type="GO" id="GO:0033214">
    <property type="term" value="P:siderophore-iron import into cell"/>
    <property type="evidence" value="ECO:0007669"/>
    <property type="project" value="TreeGrafter"/>
</dbReference>
<dbReference type="Pfam" id="PF01032">
    <property type="entry name" value="FecCD"/>
    <property type="match status" value="1"/>
</dbReference>
<evidence type="ECO:0000313" key="9">
    <source>
        <dbReference type="EMBL" id="PLZ99915.1"/>
    </source>
</evidence>
<comment type="subcellular location">
    <subcellularLocation>
        <location evidence="1">Cell membrane</location>
        <topology evidence="1">Multi-pass membrane protein</topology>
    </subcellularLocation>
</comment>
<reference evidence="9 10" key="1">
    <citation type="submission" date="2017-07" db="EMBL/GenBank/DDBJ databases">
        <title>Genomes of Fischerella (Mastigocladus) sp. strains.</title>
        <authorList>
            <person name="Miller S.R."/>
        </authorList>
    </citation>
    <scope>NUCLEOTIDE SEQUENCE [LARGE SCALE GENOMIC DNA]</scope>
    <source>
        <strain evidence="9 10">CCMEE 5268</strain>
    </source>
</reference>
<evidence type="ECO:0000256" key="7">
    <source>
        <dbReference type="ARBA" id="ARBA00023136"/>
    </source>
</evidence>
<evidence type="ECO:0000256" key="3">
    <source>
        <dbReference type="ARBA" id="ARBA00022448"/>
    </source>
</evidence>
<keyword evidence="6 8" id="KW-1133">Transmembrane helix</keyword>
<evidence type="ECO:0000256" key="4">
    <source>
        <dbReference type="ARBA" id="ARBA00022475"/>
    </source>
</evidence>
<dbReference type="PANTHER" id="PTHR30472:SF25">
    <property type="entry name" value="ABC TRANSPORTER PERMEASE PROTEIN MJ0876-RELATED"/>
    <property type="match status" value="1"/>
</dbReference>
<sequence length="333" mass="34661">MFLRKIIERNRLVVATLLLCAALVVMIGISLSLGAVSITPIQLWKAIWRQGDPLYQTILWDLRLPRTLAAMLVGAALGTAGALLQGMLRNGLADPFLLGISAGAGLVAVAMFSFGVLQAWVPLAAWIGGLFTTIIIYFLARRGDGISVERLILGGVAVSSLFGAIQSVLLLMAEDGQVQAALNWLIGSLNGRGWTEVKTGGIYICVSLLLGCLLARTLNLLNLGDELAVGLGVSLVRSRILIGGIASLLAAGAVSIGGLIGFVGLIVPHGIRLLVGADYRAVLPLSAVGGAVVLTLADVVSRSAVVELPVGAVTALLGSPLFIWLLYGRQTSI</sequence>
<evidence type="ECO:0000313" key="10">
    <source>
        <dbReference type="Proteomes" id="UP000235025"/>
    </source>
</evidence>
<comment type="similarity">
    <text evidence="2">Belongs to the binding-protein-dependent transport system permease family. FecCD subfamily.</text>
</comment>
<evidence type="ECO:0000256" key="5">
    <source>
        <dbReference type="ARBA" id="ARBA00022692"/>
    </source>
</evidence>
<feature type="transmembrane region" description="Helical" evidence="8">
    <location>
        <begin position="64"/>
        <end position="84"/>
    </location>
</feature>